<keyword evidence="3" id="KW-1185">Reference proteome</keyword>
<proteinExistence type="predicted"/>
<evidence type="ECO:0000256" key="1">
    <source>
        <dbReference type="SAM" id="Phobius"/>
    </source>
</evidence>
<protein>
    <submittedName>
        <fullName evidence="2">Uncharacterized protein</fullName>
    </submittedName>
</protein>
<name>A0A9P0K3T9_ACAOB</name>
<reference evidence="2" key="1">
    <citation type="submission" date="2022-03" db="EMBL/GenBank/DDBJ databases">
        <authorList>
            <person name="Sayadi A."/>
        </authorList>
    </citation>
    <scope>NUCLEOTIDE SEQUENCE</scope>
</reference>
<accession>A0A9P0K3T9</accession>
<sequence length="72" mass="8573">MPLANYAKIGIGWTVVIAAGIYSFYISKSLIDKRRYENMKIRERMRESNSEEYEPSYRKFSTYTIEDSDFKN</sequence>
<dbReference type="InterPro" id="IPR031833">
    <property type="entry name" value="DUF4748"/>
</dbReference>
<feature type="transmembrane region" description="Helical" evidence="1">
    <location>
        <begin position="6"/>
        <end position="25"/>
    </location>
</feature>
<dbReference type="Proteomes" id="UP001152888">
    <property type="component" value="Unassembled WGS sequence"/>
</dbReference>
<evidence type="ECO:0000313" key="3">
    <source>
        <dbReference type="Proteomes" id="UP001152888"/>
    </source>
</evidence>
<dbReference type="EMBL" id="CAKOFQ010006736">
    <property type="protein sequence ID" value="CAH1966719.1"/>
    <property type="molecule type" value="Genomic_DNA"/>
</dbReference>
<dbReference type="Pfam" id="PF15932">
    <property type="entry name" value="DUF4748"/>
    <property type="match status" value="1"/>
</dbReference>
<comment type="caution">
    <text evidence="2">The sequence shown here is derived from an EMBL/GenBank/DDBJ whole genome shotgun (WGS) entry which is preliminary data.</text>
</comment>
<evidence type="ECO:0000313" key="2">
    <source>
        <dbReference type="EMBL" id="CAH1966719.1"/>
    </source>
</evidence>
<organism evidence="2 3">
    <name type="scientific">Acanthoscelides obtectus</name>
    <name type="common">Bean weevil</name>
    <name type="synonym">Bruchus obtectus</name>
    <dbReference type="NCBI Taxonomy" id="200917"/>
    <lineage>
        <taxon>Eukaryota</taxon>
        <taxon>Metazoa</taxon>
        <taxon>Ecdysozoa</taxon>
        <taxon>Arthropoda</taxon>
        <taxon>Hexapoda</taxon>
        <taxon>Insecta</taxon>
        <taxon>Pterygota</taxon>
        <taxon>Neoptera</taxon>
        <taxon>Endopterygota</taxon>
        <taxon>Coleoptera</taxon>
        <taxon>Polyphaga</taxon>
        <taxon>Cucujiformia</taxon>
        <taxon>Chrysomeloidea</taxon>
        <taxon>Chrysomelidae</taxon>
        <taxon>Bruchinae</taxon>
        <taxon>Bruchini</taxon>
        <taxon>Acanthoscelides</taxon>
    </lineage>
</organism>
<keyword evidence="1" id="KW-0812">Transmembrane</keyword>
<gene>
    <name evidence="2" type="ORF">ACAOBT_LOCUS7006</name>
</gene>
<keyword evidence="1" id="KW-1133">Transmembrane helix</keyword>
<dbReference type="AlphaFoldDB" id="A0A9P0K3T9"/>
<keyword evidence="1" id="KW-0472">Membrane</keyword>